<dbReference type="Proteomes" id="UP001500542">
    <property type="component" value="Unassembled WGS sequence"/>
</dbReference>
<dbReference type="PANTHER" id="PTHR43649">
    <property type="entry name" value="ARABINOSE-BINDING PROTEIN-RELATED"/>
    <property type="match status" value="1"/>
</dbReference>
<dbReference type="EMBL" id="BAAAHK010000004">
    <property type="protein sequence ID" value="GAA0935322.1"/>
    <property type="molecule type" value="Genomic_DNA"/>
</dbReference>
<dbReference type="InterPro" id="IPR006059">
    <property type="entry name" value="SBP"/>
</dbReference>
<evidence type="ECO:0000313" key="3">
    <source>
        <dbReference type="Proteomes" id="UP001500542"/>
    </source>
</evidence>
<gene>
    <name evidence="2" type="ORF">GCM10009554_22080</name>
</gene>
<dbReference type="PANTHER" id="PTHR43649:SF14">
    <property type="entry name" value="BLR3389 PROTEIN"/>
    <property type="match status" value="1"/>
</dbReference>
<keyword evidence="3" id="KW-1185">Reference proteome</keyword>
<feature type="chain" id="PRO_5045948132" evidence="1">
    <location>
        <begin position="22"/>
        <end position="475"/>
    </location>
</feature>
<evidence type="ECO:0000256" key="1">
    <source>
        <dbReference type="SAM" id="SignalP"/>
    </source>
</evidence>
<protein>
    <submittedName>
        <fullName evidence="2">Extracellular solute-binding protein</fullName>
    </submittedName>
</protein>
<feature type="signal peptide" evidence="1">
    <location>
        <begin position="1"/>
        <end position="21"/>
    </location>
</feature>
<dbReference type="Pfam" id="PF01547">
    <property type="entry name" value="SBP_bac_1"/>
    <property type="match status" value="1"/>
</dbReference>
<sequence>MRRIPRLFRLAVLGTAATVLLTGCLGSSDSGSGDQDANRNSDAKSVELVIGSNSVKGGKNSAGAEFTEDVLIPKFVEAQKAKGVDVTVKFQGDGSDDEVYKQKLALSLSNKAGPDLFSIDGIWVGEFAQAGYLKPLTDTVGDAAKVDGWDGWKQIPDSVQQLGSFDGKRYGVPGGTDGRVLYFNKKLFAQAGLPADWQPKSWDDITAAGQALKKLAGVTPIQINAGTAMGEATSMQGVLPLLVGTGATINTDGKWLGNTPQIRQVLDFYKSIYGGGLGDPILQREAKGRDKSFAEFAANKIGILLEGDYFWRSVVEPKAGVAKMADRDTAVGYALIPASKPGAGVKGQDFVSMSGGGATAINPNTKFPQQAWELLQFMNSAEMVKASLAGAAKITQRTDVNTEVLASDPMLTFVATKVLPLTQYRPGLAEYPKISAALQQATADVVGGKSTDAAAKSYQTAVEAAAGSKDKVTSN</sequence>
<dbReference type="InterPro" id="IPR050490">
    <property type="entry name" value="Bact_solute-bd_prot1"/>
</dbReference>
<reference evidence="2 3" key="1">
    <citation type="journal article" date="2019" name="Int. J. Syst. Evol. Microbiol.">
        <title>The Global Catalogue of Microorganisms (GCM) 10K type strain sequencing project: providing services to taxonomists for standard genome sequencing and annotation.</title>
        <authorList>
            <consortium name="The Broad Institute Genomics Platform"/>
            <consortium name="The Broad Institute Genome Sequencing Center for Infectious Disease"/>
            <person name="Wu L."/>
            <person name="Ma J."/>
        </authorList>
    </citation>
    <scope>NUCLEOTIDE SEQUENCE [LARGE SCALE GENOMIC DNA]</scope>
    <source>
        <strain evidence="2 3">JCM 10977</strain>
    </source>
</reference>
<dbReference type="SUPFAM" id="SSF53850">
    <property type="entry name" value="Periplasmic binding protein-like II"/>
    <property type="match status" value="1"/>
</dbReference>
<dbReference type="RefSeq" id="WP_343967632.1">
    <property type="nucleotide sequence ID" value="NZ_BAAAHK010000004.1"/>
</dbReference>
<name>A0ABN1PYW7_9ACTN</name>
<proteinExistence type="predicted"/>
<organism evidence="2 3">
    <name type="scientific">Kribbella koreensis</name>
    <dbReference type="NCBI Taxonomy" id="57909"/>
    <lineage>
        <taxon>Bacteria</taxon>
        <taxon>Bacillati</taxon>
        <taxon>Actinomycetota</taxon>
        <taxon>Actinomycetes</taxon>
        <taxon>Propionibacteriales</taxon>
        <taxon>Kribbellaceae</taxon>
        <taxon>Kribbella</taxon>
    </lineage>
</organism>
<comment type="caution">
    <text evidence="2">The sequence shown here is derived from an EMBL/GenBank/DDBJ whole genome shotgun (WGS) entry which is preliminary data.</text>
</comment>
<dbReference type="Gene3D" id="3.40.190.10">
    <property type="entry name" value="Periplasmic binding protein-like II"/>
    <property type="match status" value="2"/>
</dbReference>
<accession>A0ABN1PYW7</accession>
<dbReference type="PROSITE" id="PS51257">
    <property type="entry name" value="PROKAR_LIPOPROTEIN"/>
    <property type="match status" value="1"/>
</dbReference>
<keyword evidence="1" id="KW-0732">Signal</keyword>
<evidence type="ECO:0000313" key="2">
    <source>
        <dbReference type="EMBL" id="GAA0935322.1"/>
    </source>
</evidence>